<keyword evidence="2" id="KW-1185">Reference proteome</keyword>
<comment type="caution">
    <text evidence="1">The sequence shown here is derived from an EMBL/GenBank/DDBJ whole genome shotgun (WGS) entry which is preliminary data.</text>
</comment>
<sequence>MVYLGSNIFRGKKAQEAYNKTISGRIQLLIKKNHFLYFGLPFMLSIVVGSVYLSNFTAIKWEKYDLKHYQMNESEMLNMIENKRSVDKKKDWYKLQGFTMDDLKQREDKKKLKEGNDDFDYEMIRVKRKKEDEPVW</sequence>
<name>A0ACA9Y2E6_9ASCO</name>
<accession>A0ACA9Y2E6</accession>
<evidence type="ECO:0000313" key="1">
    <source>
        <dbReference type="EMBL" id="CAH6718951.1"/>
    </source>
</evidence>
<proteinExistence type="predicted"/>
<dbReference type="Proteomes" id="UP001152531">
    <property type="component" value="Unassembled WGS sequence"/>
</dbReference>
<dbReference type="EMBL" id="CALSDN010000001">
    <property type="protein sequence ID" value="CAH6718951.1"/>
    <property type="molecule type" value="Genomic_DNA"/>
</dbReference>
<evidence type="ECO:0000313" key="2">
    <source>
        <dbReference type="Proteomes" id="UP001152531"/>
    </source>
</evidence>
<protein>
    <submittedName>
        <fullName evidence="1">Cytochrome c oxidase assembly protein Cox16p, mitochondrial</fullName>
    </submittedName>
</protein>
<reference evidence="1" key="1">
    <citation type="submission" date="2022-06" db="EMBL/GenBank/DDBJ databases">
        <authorList>
            <person name="Legras J.-L."/>
            <person name="Devillers H."/>
            <person name="Grondin C."/>
        </authorList>
    </citation>
    <scope>NUCLEOTIDE SEQUENCE</scope>
    <source>
        <strain evidence="1">CLIB 1444</strain>
    </source>
</reference>
<gene>
    <name evidence="1" type="ORF">CLIB1444_01S18140</name>
</gene>
<organism evidence="1 2">
    <name type="scientific">[Candida] jaroonii</name>
    <dbReference type="NCBI Taxonomy" id="467808"/>
    <lineage>
        <taxon>Eukaryota</taxon>
        <taxon>Fungi</taxon>
        <taxon>Dikarya</taxon>
        <taxon>Ascomycota</taxon>
        <taxon>Saccharomycotina</taxon>
        <taxon>Pichiomycetes</taxon>
        <taxon>Debaryomycetaceae</taxon>
        <taxon>Yamadazyma</taxon>
    </lineage>
</organism>